<accession>A0A2Z6N7T7</accession>
<evidence type="ECO:0000313" key="2">
    <source>
        <dbReference type="Proteomes" id="UP000242715"/>
    </source>
</evidence>
<proteinExistence type="predicted"/>
<protein>
    <submittedName>
        <fullName evidence="1">Uncharacterized protein</fullName>
    </submittedName>
</protein>
<dbReference type="Proteomes" id="UP000242715">
    <property type="component" value="Unassembled WGS sequence"/>
</dbReference>
<keyword evidence="2" id="KW-1185">Reference proteome</keyword>
<gene>
    <name evidence="1" type="ORF">TSUD_69240</name>
</gene>
<dbReference type="PROSITE" id="PS51257">
    <property type="entry name" value="PROKAR_LIPOPROTEIN"/>
    <property type="match status" value="1"/>
</dbReference>
<reference evidence="2" key="1">
    <citation type="journal article" date="2017" name="Front. Plant Sci.">
        <title>Climate Clever Clovers: New Paradigm to Reduce the Environmental Footprint of Ruminants by Breeding Low Methanogenic Forages Utilizing Haplotype Variation.</title>
        <authorList>
            <person name="Kaur P."/>
            <person name="Appels R."/>
            <person name="Bayer P.E."/>
            <person name="Keeble-Gagnere G."/>
            <person name="Wang J."/>
            <person name="Hirakawa H."/>
            <person name="Shirasawa K."/>
            <person name="Vercoe P."/>
            <person name="Stefanova K."/>
            <person name="Durmic Z."/>
            <person name="Nichols P."/>
            <person name="Revell C."/>
            <person name="Isobe S.N."/>
            <person name="Edwards D."/>
            <person name="Erskine W."/>
        </authorList>
    </citation>
    <scope>NUCLEOTIDE SEQUENCE [LARGE SCALE GENOMIC DNA]</scope>
    <source>
        <strain evidence="2">cv. Daliak</strain>
    </source>
</reference>
<dbReference type="AlphaFoldDB" id="A0A2Z6N7T7"/>
<sequence>MILTEKLHNRVGGWGVLAIACAMNTKGRHLQLLPAQFYVPPAIIAVNPKWNSVCLVQECLKEKRE</sequence>
<evidence type="ECO:0000313" key="1">
    <source>
        <dbReference type="EMBL" id="GAU39876.1"/>
    </source>
</evidence>
<name>A0A2Z6N7T7_TRISU</name>
<organism evidence="1 2">
    <name type="scientific">Trifolium subterraneum</name>
    <name type="common">Subterranean clover</name>
    <dbReference type="NCBI Taxonomy" id="3900"/>
    <lineage>
        <taxon>Eukaryota</taxon>
        <taxon>Viridiplantae</taxon>
        <taxon>Streptophyta</taxon>
        <taxon>Embryophyta</taxon>
        <taxon>Tracheophyta</taxon>
        <taxon>Spermatophyta</taxon>
        <taxon>Magnoliopsida</taxon>
        <taxon>eudicotyledons</taxon>
        <taxon>Gunneridae</taxon>
        <taxon>Pentapetalae</taxon>
        <taxon>rosids</taxon>
        <taxon>fabids</taxon>
        <taxon>Fabales</taxon>
        <taxon>Fabaceae</taxon>
        <taxon>Papilionoideae</taxon>
        <taxon>50 kb inversion clade</taxon>
        <taxon>NPAAA clade</taxon>
        <taxon>Hologalegina</taxon>
        <taxon>IRL clade</taxon>
        <taxon>Trifolieae</taxon>
        <taxon>Trifolium</taxon>
    </lineage>
</organism>
<dbReference type="EMBL" id="DF973781">
    <property type="protein sequence ID" value="GAU39876.1"/>
    <property type="molecule type" value="Genomic_DNA"/>
</dbReference>